<dbReference type="InterPro" id="IPR001670">
    <property type="entry name" value="ADH_Fe/GldA"/>
</dbReference>
<organism evidence="6">
    <name type="scientific">Angomonas deanei</name>
    <dbReference type="NCBI Taxonomy" id="59799"/>
    <lineage>
        <taxon>Eukaryota</taxon>
        <taxon>Discoba</taxon>
        <taxon>Euglenozoa</taxon>
        <taxon>Kinetoplastea</taxon>
        <taxon>Metakinetoplastina</taxon>
        <taxon>Trypanosomatida</taxon>
        <taxon>Trypanosomatidae</taxon>
        <taxon>Strigomonadinae</taxon>
        <taxon>Angomonas</taxon>
    </lineage>
</organism>
<dbReference type="GO" id="GO:0016614">
    <property type="term" value="F:oxidoreductase activity, acting on CH-OH group of donors"/>
    <property type="evidence" value="ECO:0007669"/>
    <property type="project" value="InterPro"/>
</dbReference>
<evidence type="ECO:0000256" key="4">
    <source>
        <dbReference type="ARBA" id="ARBA00023027"/>
    </source>
</evidence>
<dbReference type="PANTHER" id="PTHR43616:SF5">
    <property type="entry name" value="GLYCEROL DEHYDROGENASE 1"/>
    <property type="match status" value="1"/>
</dbReference>
<dbReference type="AlphaFoldDB" id="C6K3P2"/>
<dbReference type="NCBIfam" id="NF006941">
    <property type="entry name" value="PRK09423.1"/>
    <property type="match status" value="1"/>
</dbReference>
<dbReference type="Pfam" id="PF00465">
    <property type="entry name" value="Fe-ADH"/>
    <property type="match status" value="1"/>
</dbReference>
<evidence type="ECO:0000256" key="1">
    <source>
        <dbReference type="ARBA" id="ARBA00007358"/>
    </source>
</evidence>
<dbReference type="Gene3D" id="3.40.50.1970">
    <property type="match status" value="1"/>
</dbReference>
<protein>
    <submittedName>
        <fullName evidence="6">Bacterial-type glycerol dehydrogenase</fullName>
    </submittedName>
</protein>
<dbReference type="PROSITE" id="PS00060">
    <property type="entry name" value="ADH_IRON_2"/>
    <property type="match status" value="1"/>
</dbReference>
<keyword evidence="2" id="KW-0479">Metal-binding</keyword>
<name>C6K3P2_9TRYP</name>
<gene>
    <name evidence="6" type="ORF">CDFL6B12_04</name>
</gene>
<dbReference type="PROSITE" id="PS00913">
    <property type="entry name" value="ADH_IRON_1"/>
    <property type="match status" value="1"/>
</dbReference>
<dbReference type="PANTHER" id="PTHR43616">
    <property type="entry name" value="GLYCEROL DEHYDROGENASE"/>
    <property type="match status" value="1"/>
</dbReference>
<accession>C6K3P2</accession>
<evidence type="ECO:0000313" key="6">
    <source>
        <dbReference type="EMBL" id="ACS87831.1"/>
    </source>
</evidence>
<reference evidence="6" key="1">
    <citation type="submission" date="2009-05" db="EMBL/GenBank/DDBJ databases">
        <title>The evolution of amastin surface glycoproteins in trypanosomatid parasites.</title>
        <authorList>
            <person name="Jackson A.P."/>
        </authorList>
    </citation>
    <scope>NUCLEOTIDE SEQUENCE</scope>
    <source>
        <strain evidence="6">ATCC 30255</strain>
    </source>
</reference>
<keyword evidence="4" id="KW-0520">NAD</keyword>
<dbReference type="Gene3D" id="1.20.1090.10">
    <property type="entry name" value="Dehydroquinate synthase-like - alpha domain"/>
    <property type="match status" value="1"/>
</dbReference>
<dbReference type="InterPro" id="IPR018211">
    <property type="entry name" value="ADH_Fe_CS"/>
</dbReference>
<comment type="similarity">
    <text evidence="1">Belongs to the iron-containing alcohol dehydrogenase family.</text>
</comment>
<sequence length="375" mass="40226">MFRNCVLRGAKHPAIRSAIFPSRYVQGPGAIDLLGDELARFGKQALILADPFVADTMKEKIVKSLHGKVEAQVEVFSKECCDEEIQRLAADKKVHVVAGIGGGKTLDTCKAVSYTLNVPTAVVPTLASTDAPCSALSVIYTKTGEFDRYLVLRKNPDLVLMDSEIVCKAPVRFLVSGMGDALATYFEAESAFATHSGNMTGYMGAYTAMGLARMCYDALLEYGVMAKHACEAQTTCPALERVIEANTLLSGLGFESGGLGACHAIHNGLTVIEEAHHYWHGEKVTIGVLASLFLVDRPPELVSRVYQFCEDVALPTTLADIGIKSITQEQLMKVANLACAEGDTMGNERGVVTPTAVANAIRVADAYGRSRKASK</sequence>
<proteinExistence type="inferred from homology"/>
<evidence type="ECO:0000259" key="5">
    <source>
        <dbReference type="Pfam" id="PF00465"/>
    </source>
</evidence>
<dbReference type="InterPro" id="IPR016205">
    <property type="entry name" value="Glycerol_DH"/>
</dbReference>
<evidence type="ECO:0000256" key="2">
    <source>
        <dbReference type="ARBA" id="ARBA00022723"/>
    </source>
</evidence>
<dbReference type="SUPFAM" id="SSF56796">
    <property type="entry name" value="Dehydroquinate synthase-like"/>
    <property type="match status" value="1"/>
</dbReference>
<dbReference type="GO" id="GO:0046872">
    <property type="term" value="F:metal ion binding"/>
    <property type="evidence" value="ECO:0007669"/>
    <property type="project" value="UniProtKB-KW"/>
</dbReference>
<dbReference type="PIRSF" id="PIRSF000112">
    <property type="entry name" value="Glycerol_dehydrogenase"/>
    <property type="match status" value="1"/>
</dbReference>
<dbReference type="GO" id="GO:0005829">
    <property type="term" value="C:cytosol"/>
    <property type="evidence" value="ECO:0007669"/>
    <property type="project" value="TreeGrafter"/>
</dbReference>
<feature type="domain" description="Alcohol dehydrogenase iron-type/glycerol dehydrogenase GldA" evidence="5">
    <location>
        <begin position="21"/>
        <end position="162"/>
    </location>
</feature>
<evidence type="ECO:0000256" key="3">
    <source>
        <dbReference type="ARBA" id="ARBA00023002"/>
    </source>
</evidence>
<dbReference type="EMBL" id="GQ153664">
    <property type="protein sequence ID" value="ACS87831.1"/>
    <property type="molecule type" value="Genomic_DNA"/>
</dbReference>
<keyword evidence="3" id="KW-0560">Oxidoreductase</keyword>
<dbReference type="CDD" id="cd08170">
    <property type="entry name" value="GlyDH"/>
    <property type="match status" value="1"/>
</dbReference>